<dbReference type="Proteomes" id="UP000269721">
    <property type="component" value="Unassembled WGS sequence"/>
</dbReference>
<evidence type="ECO:0000256" key="6">
    <source>
        <dbReference type="ARBA" id="ARBA00022777"/>
    </source>
</evidence>
<protein>
    <recommendedName>
        <fullName evidence="11">Probable glycerol kinase</fullName>
        <ecNumber evidence="3">2.7.1.30</ecNumber>
    </recommendedName>
    <alternativeName>
        <fullName evidence="9">ATP:glycerol 3-phosphotransferase</fullName>
    </alternativeName>
</protein>
<dbReference type="UniPathway" id="UPA00618">
    <property type="reaction ID" value="UER00672"/>
</dbReference>
<dbReference type="PANTHER" id="PTHR10196:SF69">
    <property type="entry name" value="GLYCEROL KINASE"/>
    <property type="match status" value="1"/>
</dbReference>
<evidence type="ECO:0000256" key="9">
    <source>
        <dbReference type="ARBA" id="ARBA00043149"/>
    </source>
</evidence>
<dbReference type="AlphaFoldDB" id="A0A4P9WQJ7"/>
<keyword evidence="5" id="KW-0547">Nucleotide-binding</keyword>
<sequence>MATYIGAIDQGTSSSRFMVFDKQGNIVESHQTEFPQYYPDAGWCEHDPIEILDSVTLCINETVEKMKARGLNPADIKAVGITNQRETTVVWDRLTGEPLHNAVVWLDTRTRSTVEKLVARTPTKKTDYYQGKCGLPFSTYFSGVKLRWLLDNKPEIETAHKEGRLMFGNIDSWLIYRLTGGAAGGVHVTDVTNASRTMFMNLRSLTWDDEICSFFEINKDILPRVASSSEVYGHFADGPLKGFPISGDLGDQQAAFVGQRCTKPGTVKNTYVRSGVPTVRLFSLFTRP</sequence>
<keyword evidence="7" id="KW-0319">Glycerol metabolism</keyword>
<dbReference type="FunFam" id="3.30.420.40:FF:000177">
    <property type="entry name" value="Glycerol kinase"/>
    <property type="match status" value="1"/>
</dbReference>
<dbReference type="PANTHER" id="PTHR10196">
    <property type="entry name" value="SUGAR KINASE"/>
    <property type="match status" value="1"/>
</dbReference>
<comment type="catalytic activity">
    <reaction evidence="10">
        <text>glycerol + ATP = sn-glycerol 3-phosphate + ADP + H(+)</text>
        <dbReference type="Rhea" id="RHEA:21644"/>
        <dbReference type="ChEBI" id="CHEBI:15378"/>
        <dbReference type="ChEBI" id="CHEBI:17754"/>
        <dbReference type="ChEBI" id="CHEBI:30616"/>
        <dbReference type="ChEBI" id="CHEBI:57597"/>
        <dbReference type="ChEBI" id="CHEBI:456216"/>
        <dbReference type="EC" id="2.7.1.30"/>
    </reaction>
</comment>
<comment type="similarity">
    <text evidence="2">Belongs to the FGGY kinase family.</text>
</comment>
<evidence type="ECO:0000256" key="10">
    <source>
        <dbReference type="ARBA" id="ARBA00052101"/>
    </source>
</evidence>
<evidence type="ECO:0000256" key="11">
    <source>
        <dbReference type="ARBA" id="ARBA00071571"/>
    </source>
</evidence>
<evidence type="ECO:0000259" key="12">
    <source>
        <dbReference type="Pfam" id="PF00370"/>
    </source>
</evidence>
<comment type="pathway">
    <text evidence="1">Polyol metabolism; glycerol degradation via glycerol kinase pathway; sn-glycerol 3-phosphate from glycerol: step 1/1.</text>
</comment>
<dbReference type="GO" id="GO:0006641">
    <property type="term" value="P:triglyceride metabolic process"/>
    <property type="evidence" value="ECO:0007669"/>
    <property type="project" value="TreeGrafter"/>
</dbReference>
<evidence type="ECO:0000256" key="3">
    <source>
        <dbReference type="ARBA" id="ARBA00012099"/>
    </source>
</evidence>
<keyword evidence="4" id="KW-0808">Transferase</keyword>
<proteinExistence type="inferred from homology"/>
<evidence type="ECO:0000313" key="13">
    <source>
        <dbReference type="EMBL" id="RKO93490.1"/>
    </source>
</evidence>
<dbReference type="Pfam" id="PF00370">
    <property type="entry name" value="FGGY_N"/>
    <property type="match status" value="1"/>
</dbReference>
<keyword evidence="14" id="KW-1185">Reference proteome</keyword>
<feature type="domain" description="Carbohydrate kinase FGGY N-terminal" evidence="12">
    <location>
        <begin position="4"/>
        <end position="258"/>
    </location>
</feature>
<evidence type="ECO:0000256" key="2">
    <source>
        <dbReference type="ARBA" id="ARBA00009156"/>
    </source>
</evidence>
<reference evidence="14" key="1">
    <citation type="journal article" date="2018" name="Nat. Microbiol.">
        <title>Leveraging single-cell genomics to expand the fungal tree of life.</title>
        <authorList>
            <person name="Ahrendt S.R."/>
            <person name="Quandt C.A."/>
            <person name="Ciobanu D."/>
            <person name="Clum A."/>
            <person name="Salamov A."/>
            <person name="Andreopoulos B."/>
            <person name="Cheng J.F."/>
            <person name="Woyke T."/>
            <person name="Pelin A."/>
            <person name="Henrissat B."/>
            <person name="Reynolds N.K."/>
            <person name="Benny G.L."/>
            <person name="Smith M.E."/>
            <person name="James T.Y."/>
            <person name="Grigoriev I.V."/>
        </authorList>
    </citation>
    <scope>NUCLEOTIDE SEQUENCE [LARGE SCALE GENOMIC DNA]</scope>
</reference>
<dbReference type="Gene3D" id="3.30.420.40">
    <property type="match status" value="1"/>
</dbReference>
<dbReference type="EC" id="2.7.1.30" evidence="3"/>
<evidence type="ECO:0000313" key="14">
    <source>
        <dbReference type="Proteomes" id="UP000269721"/>
    </source>
</evidence>
<dbReference type="InterPro" id="IPR018484">
    <property type="entry name" value="FGGY_N"/>
</dbReference>
<dbReference type="GO" id="GO:0019563">
    <property type="term" value="P:glycerol catabolic process"/>
    <property type="evidence" value="ECO:0007669"/>
    <property type="project" value="UniProtKB-UniPathway"/>
</dbReference>
<dbReference type="GO" id="GO:0005524">
    <property type="term" value="F:ATP binding"/>
    <property type="evidence" value="ECO:0007669"/>
    <property type="project" value="UniProtKB-KW"/>
</dbReference>
<name>A0A4P9WQJ7_9FUNG</name>
<dbReference type="GO" id="GO:0005739">
    <property type="term" value="C:mitochondrion"/>
    <property type="evidence" value="ECO:0007669"/>
    <property type="project" value="TreeGrafter"/>
</dbReference>
<dbReference type="OrthoDB" id="5422795at2759"/>
<dbReference type="EMBL" id="KZ994221">
    <property type="protein sequence ID" value="RKO93490.1"/>
    <property type="molecule type" value="Genomic_DNA"/>
</dbReference>
<dbReference type="GO" id="GO:0004370">
    <property type="term" value="F:glycerol kinase activity"/>
    <property type="evidence" value="ECO:0007669"/>
    <property type="project" value="UniProtKB-EC"/>
</dbReference>
<keyword evidence="8" id="KW-0067">ATP-binding</keyword>
<organism evidence="13 14">
    <name type="scientific">Blyttiomyces helicus</name>
    <dbReference type="NCBI Taxonomy" id="388810"/>
    <lineage>
        <taxon>Eukaryota</taxon>
        <taxon>Fungi</taxon>
        <taxon>Fungi incertae sedis</taxon>
        <taxon>Chytridiomycota</taxon>
        <taxon>Chytridiomycota incertae sedis</taxon>
        <taxon>Chytridiomycetes</taxon>
        <taxon>Chytridiomycetes incertae sedis</taxon>
        <taxon>Blyttiomyces</taxon>
    </lineage>
</organism>
<evidence type="ECO:0000256" key="5">
    <source>
        <dbReference type="ARBA" id="ARBA00022741"/>
    </source>
</evidence>
<dbReference type="PROSITE" id="PS00933">
    <property type="entry name" value="FGGY_KINASES_1"/>
    <property type="match status" value="1"/>
</dbReference>
<evidence type="ECO:0000256" key="7">
    <source>
        <dbReference type="ARBA" id="ARBA00022798"/>
    </source>
</evidence>
<evidence type="ECO:0000256" key="8">
    <source>
        <dbReference type="ARBA" id="ARBA00022840"/>
    </source>
</evidence>
<keyword evidence="6" id="KW-0418">Kinase</keyword>
<dbReference type="GO" id="GO:0046167">
    <property type="term" value="P:glycerol-3-phosphate biosynthetic process"/>
    <property type="evidence" value="ECO:0007669"/>
    <property type="project" value="TreeGrafter"/>
</dbReference>
<evidence type="ECO:0000256" key="1">
    <source>
        <dbReference type="ARBA" id="ARBA00005190"/>
    </source>
</evidence>
<dbReference type="InterPro" id="IPR043129">
    <property type="entry name" value="ATPase_NBD"/>
</dbReference>
<dbReference type="SUPFAM" id="SSF53067">
    <property type="entry name" value="Actin-like ATPase domain"/>
    <property type="match status" value="1"/>
</dbReference>
<accession>A0A4P9WQJ7</accession>
<gene>
    <name evidence="13" type="ORF">BDK51DRAFT_20274</name>
</gene>
<evidence type="ECO:0000256" key="4">
    <source>
        <dbReference type="ARBA" id="ARBA00022679"/>
    </source>
</evidence>
<dbReference type="InterPro" id="IPR018483">
    <property type="entry name" value="Carb_kinase_FGGY_CS"/>
</dbReference>